<keyword evidence="2" id="KW-0732">Signal</keyword>
<evidence type="ECO:0000256" key="1">
    <source>
        <dbReference type="SAM" id="MobiDB-lite"/>
    </source>
</evidence>
<evidence type="ECO:0000313" key="4">
    <source>
        <dbReference type="Proteomes" id="UP000319212"/>
    </source>
</evidence>
<keyword evidence="3" id="KW-0418">Kinase</keyword>
<reference evidence="3 4" key="1">
    <citation type="journal article" date="2019" name="Environ. Microbiol.">
        <title>Species interactions and distinct microbial communities in high Arctic permafrost affected cryosols are associated with the CH4 and CO2 gas fluxes.</title>
        <authorList>
            <person name="Altshuler I."/>
            <person name="Hamel J."/>
            <person name="Turney S."/>
            <person name="Magnuson E."/>
            <person name="Levesque R."/>
            <person name="Greer C."/>
            <person name="Whyte L.G."/>
        </authorList>
    </citation>
    <scope>NUCLEOTIDE SEQUENCE [LARGE SCALE GENOMIC DNA]</scope>
    <source>
        <strain evidence="3 4">S06.C</strain>
    </source>
</reference>
<feature type="compositionally biased region" description="Polar residues" evidence="1">
    <location>
        <begin position="128"/>
        <end position="137"/>
    </location>
</feature>
<feature type="signal peptide" evidence="2">
    <location>
        <begin position="1"/>
        <end position="22"/>
    </location>
</feature>
<dbReference type="OrthoDB" id="8854246at2"/>
<protein>
    <submittedName>
        <fullName evidence="3">Serine/threonine protein kinase</fullName>
    </submittedName>
</protein>
<keyword evidence="3" id="KW-0723">Serine/threonine-protein kinase</keyword>
<feature type="region of interest" description="Disordered" evidence="1">
    <location>
        <begin position="27"/>
        <end position="137"/>
    </location>
</feature>
<dbReference type="Proteomes" id="UP000319212">
    <property type="component" value="Unassembled WGS sequence"/>
</dbReference>
<feature type="compositionally biased region" description="Polar residues" evidence="1">
    <location>
        <begin position="68"/>
        <end position="102"/>
    </location>
</feature>
<dbReference type="RefSeq" id="WP_140841564.1">
    <property type="nucleotide sequence ID" value="NZ_RCZI01000002.1"/>
</dbReference>
<gene>
    <name evidence="3" type="ORF">EAH82_10835</name>
</gene>
<keyword evidence="3" id="KW-0808">Transferase</keyword>
<dbReference type="EMBL" id="RCZI01000002">
    <property type="protein sequence ID" value="TPG29235.1"/>
    <property type="molecule type" value="Genomic_DNA"/>
</dbReference>
<name>A0A502DUV3_9BURK</name>
<feature type="chain" id="PRO_5021199962" evidence="2">
    <location>
        <begin position="23"/>
        <end position="137"/>
    </location>
</feature>
<feature type="compositionally biased region" description="Polar residues" evidence="1">
    <location>
        <begin position="33"/>
        <end position="50"/>
    </location>
</feature>
<dbReference type="GO" id="GO:0004674">
    <property type="term" value="F:protein serine/threonine kinase activity"/>
    <property type="evidence" value="ECO:0007669"/>
    <property type="project" value="UniProtKB-KW"/>
</dbReference>
<dbReference type="AlphaFoldDB" id="A0A502DUV3"/>
<organism evidence="3 4">
    <name type="scientific">Variovorax guangxiensis</name>
    <dbReference type="NCBI Taxonomy" id="1775474"/>
    <lineage>
        <taxon>Bacteria</taxon>
        <taxon>Pseudomonadati</taxon>
        <taxon>Pseudomonadota</taxon>
        <taxon>Betaproteobacteria</taxon>
        <taxon>Burkholderiales</taxon>
        <taxon>Comamonadaceae</taxon>
        <taxon>Variovorax</taxon>
    </lineage>
</organism>
<comment type="caution">
    <text evidence="3">The sequence shown here is derived from an EMBL/GenBank/DDBJ whole genome shotgun (WGS) entry which is preliminary data.</text>
</comment>
<evidence type="ECO:0000313" key="3">
    <source>
        <dbReference type="EMBL" id="TPG29235.1"/>
    </source>
</evidence>
<accession>A0A502DUV3</accession>
<evidence type="ECO:0000256" key="2">
    <source>
        <dbReference type="SAM" id="SignalP"/>
    </source>
</evidence>
<sequence>MQRNLITATLFAGVLAVGAAHAQSVVTPPATAGQPSTESRAGVPNPTQRPDGSMPASREAVKSEARVQNRNPANSNTPGGEPSTMTNNQPNATPQVMSGTTRSEVRQDALKTKPQFGQKGERPDVPTNPKTSTGTPK</sequence>
<proteinExistence type="predicted"/>